<dbReference type="InterPro" id="IPR003356">
    <property type="entry name" value="DNA_methylase_A-5"/>
</dbReference>
<dbReference type="SUPFAM" id="SSF53335">
    <property type="entry name" value="S-adenosyl-L-methionine-dependent methyltransferases"/>
    <property type="match status" value="1"/>
</dbReference>
<feature type="domain" description="DNA methylase adenine-specific" evidence="8">
    <location>
        <begin position="94"/>
        <end position="348"/>
    </location>
</feature>
<evidence type="ECO:0000256" key="5">
    <source>
        <dbReference type="ARBA" id="ARBA00022747"/>
    </source>
</evidence>
<dbReference type="PANTHER" id="PTHR42933">
    <property type="entry name" value="SLR6095 PROTEIN"/>
    <property type="match status" value="1"/>
</dbReference>
<reference evidence="9 10" key="1">
    <citation type="submission" date="2023-02" db="EMBL/GenBank/DDBJ databases">
        <title>Dictyobacter halimunensis sp. nov., a new member of the class Ktedonobacteria from forest soil in a geothermal area.</title>
        <authorList>
            <person name="Rachmania M.K."/>
            <person name="Ningsih F."/>
            <person name="Sakai Y."/>
            <person name="Yabe S."/>
            <person name="Yokota A."/>
            <person name="Sjamsuridzal W."/>
        </authorList>
    </citation>
    <scope>NUCLEOTIDE SEQUENCE [LARGE SCALE GENOMIC DNA]</scope>
    <source>
        <strain evidence="9 10">S3.2.2.5</strain>
    </source>
</reference>
<comment type="catalytic activity">
    <reaction evidence="6">
        <text>a 2'-deoxyadenosine in DNA + S-adenosyl-L-methionine = an N(6)-methyl-2'-deoxyadenosine in DNA + S-adenosyl-L-homocysteine + H(+)</text>
        <dbReference type="Rhea" id="RHEA:15197"/>
        <dbReference type="Rhea" id="RHEA-COMP:12418"/>
        <dbReference type="Rhea" id="RHEA-COMP:12419"/>
        <dbReference type="ChEBI" id="CHEBI:15378"/>
        <dbReference type="ChEBI" id="CHEBI:57856"/>
        <dbReference type="ChEBI" id="CHEBI:59789"/>
        <dbReference type="ChEBI" id="CHEBI:90615"/>
        <dbReference type="ChEBI" id="CHEBI:90616"/>
        <dbReference type="EC" id="2.1.1.72"/>
    </reaction>
</comment>
<keyword evidence="4" id="KW-0949">S-adenosyl-L-methionine</keyword>
<proteinExistence type="predicted"/>
<evidence type="ECO:0000259" key="8">
    <source>
        <dbReference type="Pfam" id="PF02384"/>
    </source>
</evidence>
<evidence type="ECO:0000256" key="7">
    <source>
        <dbReference type="SAM" id="MobiDB-lite"/>
    </source>
</evidence>
<dbReference type="EMBL" id="BSRI01000002">
    <property type="protein sequence ID" value="GLV59815.1"/>
    <property type="molecule type" value="Genomic_DNA"/>
</dbReference>
<evidence type="ECO:0000256" key="6">
    <source>
        <dbReference type="ARBA" id="ARBA00047942"/>
    </source>
</evidence>
<dbReference type="Pfam" id="PF02384">
    <property type="entry name" value="N6_Mtase"/>
    <property type="match status" value="1"/>
</dbReference>
<keyword evidence="5" id="KW-0680">Restriction system</keyword>
<protein>
    <recommendedName>
        <fullName evidence="1">site-specific DNA-methyltransferase (adenine-specific)</fullName>
        <ecNumber evidence="1">2.1.1.72</ecNumber>
    </recommendedName>
</protein>
<dbReference type="RefSeq" id="WP_338256631.1">
    <property type="nucleotide sequence ID" value="NZ_BSRI01000002.1"/>
</dbReference>
<feature type="region of interest" description="Disordered" evidence="7">
    <location>
        <begin position="141"/>
        <end position="160"/>
    </location>
</feature>
<dbReference type="PRINTS" id="PR00507">
    <property type="entry name" value="N12N6MTFRASE"/>
</dbReference>
<sequence>MAEVRPILDEIWERLRRANVGNDLAIIEYIATLLIADITWPFDVERPQKPKVRYNPDDEWLTSRLRFAAQQMSSQSIEEGIAELFNTHVLFYTSRSREEGSYPTPRHIVEFMINLLQIKPQHSFADFACGSGGFLIQRYQDKRSNQGRSTRRSNTQKGKTVGVEISPNWARIALANLLLHQVAATHVKIHIGDSVRLCGPGGELERDTFDRIAISPPLDVSIEVSQFQELLQEMRRAKSQGRKGEFSLDSDNIFTYLLQRKLSAQGKGALIVSTSTVTRASSKSQFVRRSLIEDREVQAVIQLNADALNPFTEETAYILLINKQPRDTVWFFQAQKDGYEPGMKRDLTQSPDYGPAFNDFPLIETAAQMTGREDILQHIDNPAQPISYHFVHANDEYVGCIIKSQRNTGIRIIQYEKIGSQPTLHIMISENQSLHIPLPHSNWPPPRTQMIFQQGDPDQMIAITPDGRCIGITVPISEISAHNDNLLPENYFQQYIPDNKDDRFSSSFPLAQPESVITDEGESDAPPPSQSEQDQPFEIPQIVNITEPTWSFGNVQHTVWAAIKLRFSTENYAAPFTSTQLIDALENNVAVPEIFSSLTLFERLGLIIRVNILPDQNTVPKTYYRRITARDIEHAWEQKDSKIVFPTD</sequence>
<keyword evidence="2" id="KW-0489">Methyltransferase</keyword>
<evidence type="ECO:0000256" key="2">
    <source>
        <dbReference type="ARBA" id="ARBA00022603"/>
    </source>
</evidence>
<accession>A0ABQ6G1P5</accession>
<dbReference type="InterPro" id="IPR051537">
    <property type="entry name" value="DNA_Adenine_Mtase"/>
</dbReference>
<evidence type="ECO:0000256" key="1">
    <source>
        <dbReference type="ARBA" id="ARBA00011900"/>
    </source>
</evidence>
<organism evidence="9 10">
    <name type="scientific">Dictyobacter halimunensis</name>
    <dbReference type="NCBI Taxonomy" id="3026934"/>
    <lineage>
        <taxon>Bacteria</taxon>
        <taxon>Bacillati</taxon>
        <taxon>Chloroflexota</taxon>
        <taxon>Ktedonobacteria</taxon>
        <taxon>Ktedonobacterales</taxon>
        <taxon>Dictyobacteraceae</taxon>
        <taxon>Dictyobacter</taxon>
    </lineage>
</organism>
<dbReference type="Proteomes" id="UP001344906">
    <property type="component" value="Unassembled WGS sequence"/>
</dbReference>
<evidence type="ECO:0000313" key="9">
    <source>
        <dbReference type="EMBL" id="GLV59815.1"/>
    </source>
</evidence>
<feature type="compositionally biased region" description="Polar residues" evidence="7">
    <location>
        <begin position="146"/>
        <end position="158"/>
    </location>
</feature>
<keyword evidence="3" id="KW-0808">Transferase</keyword>
<dbReference type="PANTHER" id="PTHR42933:SF3">
    <property type="entry name" value="TYPE I RESTRICTION ENZYME MJAVIII METHYLASE SUBUNIT"/>
    <property type="match status" value="1"/>
</dbReference>
<name>A0ABQ6G1P5_9CHLR</name>
<gene>
    <name evidence="9" type="ORF">KDH_66390</name>
</gene>
<dbReference type="EC" id="2.1.1.72" evidence="1"/>
<evidence type="ECO:0000256" key="3">
    <source>
        <dbReference type="ARBA" id="ARBA00022679"/>
    </source>
</evidence>
<feature type="region of interest" description="Disordered" evidence="7">
    <location>
        <begin position="516"/>
        <end position="535"/>
    </location>
</feature>
<comment type="caution">
    <text evidence="9">The sequence shown here is derived from an EMBL/GenBank/DDBJ whole genome shotgun (WGS) entry which is preliminary data.</text>
</comment>
<dbReference type="Gene3D" id="3.40.50.150">
    <property type="entry name" value="Vaccinia Virus protein VP39"/>
    <property type="match status" value="1"/>
</dbReference>
<keyword evidence="10" id="KW-1185">Reference proteome</keyword>
<evidence type="ECO:0000313" key="10">
    <source>
        <dbReference type="Proteomes" id="UP001344906"/>
    </source>
</evidence>
<evidence type="ECO:0000256" key="4">
    <source>
        <dbReference type="ARBA" id="ARBA00022691"/>
    </source>
</evidence>
<dbReference type="InterPro" id="IPR029063">
    <property type="entry name" value="SAM-dependent_MTases_sf"/>
</dbReference>